<dbReference type="InterPro" id="IPR001810">
    <property type="entry name" value="F-box_dom"/>
</dbReference>
<comment type="caution">
    <text evidence="2">The sequence shown here is derived from an EMBL/GenBank/DDBJ whole genome shotgun (WGS) entry which is preliminary data.</text>
</comment>
<keyword evidence="3" id="KW-1185">Reference proteome</keyword>
<protein>
    <submittedName>
        <fullName evidence="2">F-box protein</fullName>
    </submittedName>
</protein>
<gene>
    <name evidence="2" type="ORF">PsYK624_050870</name>
</gene>
<sequence length="631" mass="70589">MTTIHDVELAFDNFIQTAHACTARIHGEAGSLDIASTAGTRASLAIGDANLAKLVSIVLRLKDGKMELRRIRLDMIRERNSYTLISRLPVELLQLVFEHHDALSTHMEDPRVTHPALVISAVCSHWRAVTLHHPVLWTRINVVGGTLHWLNYLRGHAKDLPLTISYLPSDDTGGGERCSHFWHVLAGEHLCDFVKAELPRTRDLTFRLLPTETPASFFNGTSASALERCTLSQAQTTTRPLPISVLAPFLVSHSTVRLHHLQLESVDADLSPSLLSQNLTSLILLRCRLSLPHPRGWFLILESIPKLELLVVDAERCVSAGHPPEFEAEERFEMVQLNTLKLRLPVEHACHLISHLSAPNLHTCHIELHPSVASADAAFLANIWNPDVLQPVLFPGIAHLWLKGEYTDGSSMDTIIEGLSDRGEHVLRLRWQVTRRDSDLGPVPQLTRYIDQYQPSLSAHTLTIDCRKNVYGDMSPLPLLRLPSLHALVFVESVVGPLLLELADGVTSPNAINSLPTVSRLSLRHCNLGVASLEALSQWCRGRRTRLRELILDRVEVVVRSRQDIQLSLQTVVNLAETVQWTSDPGLRFSISKYDIVGSLVVESDVRDCRKGREYTMRKTDGSIYQTFVFP</sequence>
<name>A0A9P3G4H6_9APHY</name>
<dbReference type="EMBL" id="BPQB01000011">
    <property type="protein sequence ID" value="GJE88998.1"/>
    <property type="molecule type" value="Genomic_DNA"/>
</dbReference>
<dbReference type="Proteomes" id="UP000703269">
    <property type="component" value="Unassembled WGS sequence"/>
</dbReference>
<dbReference type="Pfam" id="PF12937">
    <property type="entry name" value="F-box-like"/>
    <property type="match status" value="1"/>
</dbReference>
<organism evidence="2 3">
    <name type="scientific">Phanerochaete sordida</name>
    <dbReference type="NCBI Taxonomy" id="48140"/>
    <lineage>
        <taxon>Eukaryota</taxon>
        <taxon>Fungi</taxon>
        <taxon>Dikarya</taxon>
        <taxon>Basidiomycota</taxon>
        <taxon>Agaricomycotina</taxon>
        <taxon>Agaricomycetes</taxon>
        <taxon>Polyporales</taxon>
        <taxon>Phanerochaetaceae</taxon>
        <taxon>Phanerochaete</taxon>
    </lineage>
</organism>
<dbReference type="OrthoDB" id="2754196at2759"/>
<evidence type="ECO:0000313" key="2">
    <source>
        <dbReference type="EMBL" id="GJE88998.1"/>
    </source>
</evidence>
<dbReference type="AlphaFoldDB" id="A0A9P3G4H6"/>
<proteinExistence type="predicted"/>
<evidence type="ECO:0000313" key="3">
    <source>
        <dbReference type="Proteomes" id="UP000703269"/>
    </source>
</evidence>
<feature type="domain" description="F-box" evidence="1">
    <location>
        <begin position="85"/>
        <end position="141"/>
    </location>
</feature>
<accession>A0A9P3G4H6</accession>
<evidence type="ECO:0000259" key="1">
    <source>
        <dbReference type="Pfam" id="PF12937"/>
    </source>
</evidence>
<reference evidence="2 3" key="1">
    <citation type="submission" date="2021-08" db="EMBL/GenBank/DDBJ databases">
        <title>Draft Genome Sequence of Phanerochaete sordida strain YK-624.</title>
        <authorList>
            <person name="Mori T."/>
            <person name="Dohra H."/>
            <person name="Suzuki T."/>
            <person name="Kawagishi H."/>
            <person name="Hirai H."/>
        </authorList>
    </citation>
    <scope>NUCLEOTIDE SEQUENCE [LARGE SCALE GENOMIC DNA]</scope>
    <source>
        <strain evidence="2 3">YK-624</strain>
    </source>
</reference>